<dbReference type="RefSeq" id="WP_200674543.1">
    <property type="nucleotide sequence ID" value="NZ_JAACYA010000002.1"/>
</dbReference>
<gene>
    <name evidence="1" type="ORF">GWK41_08550</name>
</gene>
<organism evidence="1 2">
    <name type="scientific">Persephonella atlantica</name>
    <dbReference type="NCBI Taxonomy" id="2699429"/>
    <lineage>
        <taxon>Bacteria</taxon>
        <taxon>Pseudomonadati</taxon>
        <taxon>Aquificota</taxon>
        <taxon>Aquificia</taxon>
        <taxon>Aquificales</taxon>
        <taxon>Hydrogenothermaceae</taxon>
        <taxon>Persephonella</taxon>
    </lineage>
</organism>
<protein>
    <submittedName>
        <fullName evidence="1">Uncharacterized protein</fullName>
    </submittedName>
</protein>
<evidence type="ECO:0000313" key="1">
    <source>
        <dbReference type="EMBL" id="MBK3333118.1"/>
    </source>
</evidence>
<dbReference type="EMBL" id="JAACYA010000002">
    <property type="protein sequence ID" value="MBK3333118.1"/>
    <property type="molecule type" value="Genomic_DNA"/>
</dbReference>
<proteinExistence type="predicted"/>
<evidence type="ECO:0000313" key="2">
    <source>
        <dbReference type="Proteomes" id="UP000772812"/>
    </source>
</evidence>
<comment type="caution">
    <text evidence="1">The sequence shown here is derived from an EMBL/GenBank/DDBJ whole genome shotgun (WGS) entry which is preliminary data.</text>
</comment>
<accession>A0ABS1GJL3</accession>
<dbReference type="Proteomes" id="UP000772812">
    <property type="component" value="Unassembled WGS sequence"/>
</dbReference>
<sequence length="217" mass="25279">MLKEFKYVKKEGRGMVEEALHMQKELYRFLDAFADGEIPGDEYSLYELKKFVQSVVKNQRKADRFFRVDGYWSLLPEGTHMPSDGRVDFVYIPTYIAVSILTLFLERFPEEAMTIENYIDTLHDGIYFASTRGLRGAGYEAEEGVIESLKILSKGKVFSYLSKNVENDERVKPLYEIVSQKLTHYQELVKENRSLDYGFSKITPEKIKEILKLIERG</sequence>
<keyword evidence="2" id="KW-1185">Reference proteome</keyword>
<name>A0ABS1GJL3_9AQUI</name>
<reference evidence="1 2" key="1">
    <citation type="journal article" date="2021" name="Syst. Appl. Microbiol.">
        <title>Persephonella atlantica sp. nov.: How to adapt to physico-chemical gradients in high temperature hydrothermal habitats.</title>
        <authorList>
            <person name="Francois D.X."/>
            <person name="Godfroy A."/>
            <person name="Mathien C."/>
            <person name="Aube J."/>
            <person name="Cathalot C."/>
            <person name="Lesongeur F."/>
            <person name="L'Haridon S."/>
            <person name="Philippon X."/>
            <person name="Roussel E.G."/>
        </authorList>
    </citation>
    <scope>NUCLEOTIDE SEQUENCE [LARGE SCALE GENOMIC DNA]</scope>
    <source>
        <strain evidence="1 2">MO1340</strain>
    </source>
</reference>